<comment type="caution">
    <text evidence="2">The sequence shown here is derived from an EMBL/GenBank/DDBJ whole genome shotgun (WGS) entry which is preliminary data.</text>
</comment>
<dbReference type="EMBL" id="JAGMWT010000001">
    <property type="protein sequence ID" value="KAH7139241.1"/>
    <property type="molecule type" value="Genomic_DNA"/>
</dbReference>
<sequence length="616" mass="71094">MSNKNNTRNCAVEDRLTDSPLRQEYYPDQAISLAEPDAESSDQYLGPICARLSVHRSQWNSVELLQWRTRHYRQCNKSCKFCQFIDLHIQSYIKNSWDLVPDIDLYMSYDQGLDYFSLKISMELLDGWASPRTIFSNKTPAKYVNYADIKQWLRICEIDHKETCARKRNKSICGLRMIDCTSRAIVDAPRECRYAALSYLWGKSNVASAPSIAGYLPTPAPQVIEDAIAVLRELGLSYLWVDRYCIDQNNPDTKHAQLQSMDEIYKMAEVTIIDAVGDSPDFGLCGVSKLPRSPSIQIEMGDCRLYWIPDVKQEVRDSPWSARGWTFQEGLLSRRRLVFTKTHTYFQCMTMALSSSIPLALSNGVSDTALPITGVTNIAHVFTEIGSGRDSLHMHMTNYCTRHLSFPSDALNAFLGIVHAFQEHESPVYNFWGIMMGKDVVSTARSRDTYNQDLDTGDTGKSLLQERSQDRSQDHSKNLDSTFLARLLWMRYSIDGLEPRQGLPSWTWVAWERREPFLVRCDTIVIDNLSPSIHLQRYQGDMVSLDTYVIDSRYELYKPLLYMTGWIGQEDDWNRWEHAKYWTDRCFVPFHERKKQDPCWQYLVIGLDSGSHNIYG</sequence>
<evidence type="ECO:0000259" key="1">
    <source>
        <dbReference type="Pfam" id="PF06985"/>
    </source>
</evidence>
<dbReference type="Proteomes" id="UP000700596">
    <property type="component" value="Unassembled WGS sequence"/>
</dbReference>
<dbReference type="OrthoDB" id="5428863at2759"/>
<evidence type="ECO:0000313" key="3">
    <source>
        <dbReference type="Proteomes" id="UP000700596"/>
    </source>
</evidence>
<proteinExistence type="predicted"/>
<dbReference type="AlphaFoldDB" id="A0A9P9ELP0"/>
<reference evidence="2" key="1">
    <citation type="journal article" date="2021" name="Nat. Commun.">
        <title>Genetic determinants of endophytism in the Arabidopsis root mycobiome.</title>
        <authorList>
            <person name="Mesny F."/>
            <person name="Miyauchi S."/>
            <person name="Thiergart T."/>
            <person name="Pickel B."/>
            <person name="Atanasova L."/>
            <person name="Karlsson M."/>
            <person name="Huettel B."/>
            <person name="Barry K.W."/>
            <person name="Haridas S."/>
            <person name="Chen C."/>
            <person name="Bauer D."/>
            <person name="Andreopoulos W."/>
            <person name="Pangilinan J."/>
            <person name="LaButti K."/>
            <person name="Riley R."/>
            <person name="Lipzen A."/>
            <person name="Clum A."/>
            <person name="Drula E."/>
            <person name="Henrissat B."/>
            <person name="Kohler A."/>
            <person name="Grigoriev I.V."/>
            <person name="Martin F.M."/>
            <person name="Hacquard S."/>
        </authorList>
    </citation>
    <scope>NUCLEOTIDE SEQUENCE</scope>
    <source>
        <strain evidence="2">MPI-CAGE-CH-0243</strain>
    </source>
</reference>
<evidence type="ECO:0000313" key="2">
    <source>
        <dbReference type="EMBL" id="KAH7139241.1"/>
    </source>
</evidence>
<dbReference type="PANTHER" id="PTHR33112:SF1">
    <property type="entry name" value="HETEROKARYON INCOMPATIBILITY DOMAIN-CONTAINING PROTEIN"/>
    <property type="match status" value="1"/>
</dbReference>
<accession>A0A9P9ELP0</accession>
<organism evidence="2 3">
    <name type="scientific">Dendryphion nanum</name>
    <dbReference type="NCBI Taxonomy" id="256645"/>
    <lineage>
        <taxon>Eukaryota</taxon>
        <taxon>Fungi</taxon>
        <taxon>Dikarya</taxon>
        <taxon>Ascomycota</taxon>
        <taxon>Pezizomycotina</taxon>
        <taxon>Dothideomycetes</taxon>
        <taxon>Pleosporomycetidae</taxon>
        <taxon>Pleosporales</taxon>
        <taxon>Torulaceae</taxon>
        <taxon>Dendryphion</taxon>
    </lineage>
</organism>
<dbReference type="Pfam" id="PF06985">
    <property type="entry name" value="HET"/>
    <property type="match status" value="1"/>
</dbReference>
<name>A0A9P9ELP0_9PLEO</name>
<protein>
    <submittedName>
        <fullName evidence="2">Heterokaryon incompatibility protein-domain-containing protein</fullName>
    </submittedName>
</protein>
<feature type="domain" description="Heterokaryon incompatibility" evidence="1">
    <location>
        <begin position="194"/>
        <end position="329"/>
    </location>
</feature>
<dbReference type="PANTHER" id="PTHR33112">
    <property type="entry name" value="DOMAIN PROTEIN, PUTATIVE-RELATED"/>
    <property type="match status" value="1"/>
</dbReference>
<keyword evidence="3" id="KW-1185">Reference proteome</keyword>
<dbReference type="InterPro" id="IPR010730">
    <property type="entry name" value="HET"/>
</dbReference>
<gene>
    <name evidence="2" type="ORF">B0J11DRAFT_38805</name>
</gene>